<dbReference type="AlphaFoldDB" id="A0A0F6I9U7"/>
<dbReference type="EMBL" id="AKWR02000210">
    <property type="protein sequence ID" value="EMJ34822.1"/>
    <property type="molecule type" value="Genomic_DNA"/>
</dbReference>
<dbReference type="Proteomes" id="UP000012164">
    <property type="component" value="Unassembled WGS sequence"/>
</dbReference>
<protein>
    <submittedName>
        <fullName evidence="1">Uncharacterized protein</fullName>
    </submittedName>
</protein>
<accession>A0A0F6I9U7</accession>
<name>A0A0F6I9U7_LEPIR</name>
<comment type="caution">
    <text evidence="1">The sequence shown here is derived from an EMBL/GenBank/DDBJ whole genome shotgun (WGS) entry which is preliminary data.</text>
</comment>
<dbReference type="AntiFam" id="ANF00051">
    <property type="entry name" value="Translation of DNA tandem repeat"/>
</dbReference>
<evidence type="ECO:0000313" key="1">
    <source>
        <dbReference type="EMBL" id="EMJ34822.1"/>
    </source>
</evidence>
<sequence length="91" mass="10771">MWELPQITILRTSSKVLGTYTFRKFFLVFLPQTHVILKFCESSHTLSFYVKIRLHKDKVKVLATTQIYKKQTVQNSEFNDRTVSKLRMSSL</sequence>
<gene>
    <name evidence="1" type="ORF">LEP1GSC079_1309</name>
</gene>
<proteinExistence type="predicted"/>
<reference evidence="1 2" key="1">
    <citation type="submission" date="2013-01" db="EMBL/GenBank/DDBJ databases">
        <authorList>
            <person name="Harkins D.M."/>
            <person name="Durkin A.S."/>
            <person name="Brinkac L.M."/>
            <person name="Haft D.H."/>
            <person name="Selengut J.D."/>
            <person name="Sanka R."/>
            <person name="DePew J."/>
            <person name="Purushe J."/>
            <person name="Peacock S.J."/>
            <person name="Thaipadungpanit J."/>
            <person name="Wuthiekanun V.W."/>
            <person name="Day N.P."/>
            <person name="Vinetz J.M."/>
            <person name="Sutton G.G."/>
            <person name="Nierman W.C."/>
            <person name="Fouts D.E."/>
        </authorList>
    </citation>
    <scope>NUCLEOTIDE SEQUENCE [LARGE SCALE GENOMIC DNA]</scope>
    <source>
        <strain evidence="1 2">FPW1039</strain>
    </source>
</reference>
<evidence type="ECO:0000313" key="2">
    <source>
        <dbReference type="Proteomes" id="UP000012164"/>
    </source>
</evidence>
<organism evidence="1 2">
    <name type="scientific">Leptospira interrogans str. FPW1039</name>
    <dbReference type="NCBI Taxonomy" id="1193040"/>
    <lineage>
        <taxon>Bacteria</taxon>
        <taxon>Pseudomonadati</taxon>
        <taxon>Spirochaetota</taxon>
        <taxon>Spirochaetia</taxon>
        <taxon>Leptospirales</taxon>
        <taxon>Leptospiraceae</taxon>
        <taxon>Leptospira</taxon>
    </lineage>
</organism>